<dbReference type="Pfam" id="PF03133">
    <property type="entry name" value="TTL"/>
    <property type="match status" value="1"/>
</dbReference>
<dbReference type="Proteomes" id="UP000694904">
    <property type="component" value="Chromosome 5"/>
</dbReference>
<keyword evidence="2" id="KW-1185">Reference proteome</keyword>
<accession>A0ABM1PNR1</accession>
<reference evidence="2" key="2">
    <citation type="journal article" date="2016" name="G3 (Bethesda)">
        <title>Genome Evolution in Three Species of Cactophilic Drosophila.</title>
        <authorList>
            <person name="Sanchez-Flores A."/>
            <person name="Penazola F."/>
            <person name="Carpinteyro-Ponce J."/>
            <person name="Nazario-Yepiz N."/>
            <person name="Abreu-Goodger C."/>
            <person name="Machado C.A."/>
            <person name="Markow T.A."/>
        </authorList>
    </citation>
    <scope>NUCLEOTIDE SEQUENCE [LARGE SCALE GENOMIC DNA]</scope>
</reference>
<dbReference type="InterPro" id="IPR004344">
    <property type="entry name" value="TTL/TTLL_fam"/>
</dbReference>
<name>A0ABM1PNR1_DROAR</name>
<feature type="domain" description="Tubulin--tyrosine ligase-like protein 12 SET-like" evidence="1">
    <location>
        <begin position="70"/>
        <end position="233"/>
    </location>
</feature>
<proteinExistence type="predicted"/>
<dbReference type="Gene3D" id="3.30.470.20">
    <property type="entry name" value="ATP-grasp fold, B domain"/>
    <property type="match status" value="1"/>
</dbReference>
<reference evidence="3" key="3">
    <citation type="submission" date="2025-08" db="UniProtKB">
        <authorList>
            <consortium name="RefSeq"/>
        </authorList>
    </citation>
    <scope>IDENTIFICATION</scope>
    <source>
        <tissue evidence="3">Whole organism</tissue>
    </source>
</reference>
<protein>
    <submittedName>
        <fullName evidence="3">Tubulin--tyrosine ligase-like protein 12</fullName>
    </submittedName>
</protein>
<sequence length="633" mass="73888">MDGINKYNEFVALHKPQLESAAIPVHFWPALYRKLCADIFDAGEALQLMLIDYDEVDEEEDDDDNSKPAFALEVAREQGIKANDPTAIYLIDHAWTFRWSTARQQLESYPQLTDRLCAITGVDLEHEQRIDKVMRRVWRYCHAYTIASEGLTDEQRLPIWYVMDEVGSAVNHSDEPNFRLVPLLYLTNHITYSLLFPIRDSVQGTPVTRDFAEYVAKDAPQRPALLLPWRETDLSGESFLQVEPSADYFTSGHIPESYPHEDETLPTPTPPARCDPLKVYAQYDVLREHLTASEFEVVDSQEEADVLWLTTHYKNFAEFARDTPHKFVNQFPFEYVITIKDLLAIVGRRAAQEHHNAATLETYPAWLPTTYNLSTELKEFVAYFQSRAAKRLDNHWIIKPWNLARGLDTLITNNIKQIVRLPITGPKIAQKYIERPVLFKRKEIDALVKFDVRYVVLLKRVKPLEAYVHRKFFLRFANHAFSLDNFDDYEKHYTVMNYQEDAQLHHIECDDFLSMWQEQYPQHDWAALEDLICEMLHEVLQCASQEPPPCGIAPCAQSRALYAADIMLAWPSREETETQMDMQPKLLEINWTPDCKRACDYYPDFFNDIFKLLFLDEQNDKTFRLLTPKDQNI</sequence>
<dbReference type="PROSITE" id="PS51221">
    <property type="entry name" value="TTL"/>
    <property type="match status" value="1"/>
</dbReference>
<dbReference type="InterPro" id="IPR027749">
    <property type="entry name" value="TTLL12"/>
</dbReference>
<organism evidence="2 3">
    <name type="scientific">Drosophila arizonae</name>
    <name type="common">Fruit fly</name>
    <dbReference type="NCBI Taxonomy" id="7263"/>
    <lineage>
        <taxon>Eukaryota</taxon>
        <taxon>Metazoa</taxon>
        <taxon>Ecdysozoa</taxon>
        <taxon>Arthropoda</taxon>
        <taxon>Hexapoda</taxon>
        <taxon>Insecta</taxon>
        <taxon>Pterygota</taxon>
        <taxon>Neoptera</taxon>
        <taxon>Endopterygota</taxon>
        <taxon>Diptera</taxon>
        <taxon>Brachycera</taxon>
        <taxon>Muscomorpha</taxon>
        <taxon>Ephydroidea</taxon>
        <taxon>Drosophilidae</taxon>
        <taxon>Drosophila</taxon>
    </lineage>
</organism>
<evidence type="ECO:0000259" key="1">
    <source>
        <dbReference type="Pfam" id="PF25556"/>
    </source>
</evidence>
<dbReference type="GeneID" id="108617541"/>
<dbReference type="RefSeq" id="XP_017868847.1">
    <property type="nucleotide sequence ID" value="XM_018013358.1"/>
</dbReference>
<reference evidence="2" key="1">
    <citation type="journal article" date="1997" name="Nucleic Acids Res.">
        <title>tRNAscan-SE: a program for improved detection of transfer RNA genes in genomic sequence.</title>
        <authorList>
            <person name="Lowe T.M."/>
            <person name="Eddy S.R."/>
        </authorList>
    </citation>
    <scope>NUCLEOTIDE SEQUENCE [LARGE SCALE GENOMIC DNA]</scope>
</reference>
<dbReference type="InterPro" id="IPR057954">
    <property type="entry name" value="SET_TTL12"/>
</dbReference>
<dbReference type="SUPFAM" id="SSF56059">
    <property type="entry name" value="Glutathione synthetase ATP-binding domain-like"/>
    <property type="match status" value="1"/>
</dbReference>
<dbReference type="Pfam" id="PF25556">
    <property type="entry name" value="SET_TTL"/>
    <property type="match status" value="1"/>
</dbReference>
<gene>
    <name evidence="3" type="primary">LOC108617541</name>
</gene>
<dbReference type="PANTHER" id="PTHR46088:SF1">
    <property type="entry name" value="TUBULIN--TYROSINE LIGASE-LIKE PROTEIN 12"/>
    <property type="match status" value="1"/>
</dbReference>
<dbReference type="PANTHER" id="PTHR46088">
    <property type="entry name" value="TUBULIN--TYROSINE LIGASE-LIKE PROTEIN 12"/>
    <property type="match status" value="1"/>
</dbReference>
<evidence type="ECO:0000313" key="3">
    <source>
        <dbReference type="RefSeq" id="XP_017868847.1"/>
    </source>
</evidence>
<evidence type="ECO:0000313" key="2">
    <source>
        <dbReference type="Proteomes" id="UP000694904"/>
    </source>
</evidence>